<keyword evidence="2" id="KW-1185">Reference proteome</keyword>
<accession>A0ABP7N295</accession>
<dbReference type="RefSeq" id="WP_344818474.1">
    <property type="nucleotide sequence ID" value="NZ_BAABCP010000001.1"/>
</dbReference>
<dbReference type="EMBL" id="BAABCP010000001">
    <property type="protein sequence ID" value="GAA3933891.1"/>
    <property type="molecule type" value="Genomic_DNA"/>
</dbReference>
<name>A0ABP7N295_9MICO</name>
<reference evidence="2" key="1">
    <citation type="journal article" date="2019" name="Int. J. Syst. Evol. Microbiol.">
        <title>The Global Catalogue of Microorganisms (GCM) 10K type strain sequencing project: providing services to taxonomists for standard genome sequencing and annotation.</title>
        <authorList>
            <consortium name="The Broad Institute Genomics Platform"/>
            <consortium name="The Broad Institute Genome Sequencing Center for Infectious Disease"/>
            <person name="Wu L."/>
            <person name="Ma J."/>
        </authorList>
    </citation>
    <scope>NUCLEOTIDE SEQUENCE [LARGE SCALE GENOMIC DNA]</scope>
    <source>
        <strain evidence="2">JCM 17024</strain>
    </source>
</reference>
<sequence>MAHQPAWTDEELTLAIELLDRRGWYGGNAKTPEYIELSRLLRAANFPRVDVFDESFRSVNSISLKMGNLRGANDEVSGGLRAAERERAFVDKFLRNPQEMRAKARALRARVQHLVE</sequence>
<proteinExistence type="predicted"/>
<dbReference type="Proteomes" id="UP001501591">
    <property type="component" value="Unassembled WGS sequence"/>
</dbReference>
<organism evidence="1 2">
    <name type="scientific">Microbacterium soli</name>
    <dbReference type="NCBI Taxonomy" id="446075"/>
    <lineage>
        <taxon>Bacteria</taxon>
        <taxon>Bacillati</taxon>
        <taxon>Actinomycetota</taxon>
        <taxon>Actinomycetes</taxon>
        <taxon>Micrococcales</taxon>
        <taxon>Microbacteriaceae</taxon>
        <taxon>Microbacterium</taxon>
    </lineage>
</organism>
<evidence type="ECO:0000313" key="1">
    <source>
        <dbReference type="EMBL" id="GAA3933891.1"/>
    </source>
</evidence>
<evidence type="ECO:0000313" key="2">
    <source>
        <dbReference type="Proteomes" id="UP001501591"/>
    </source>
</evidence>
<comment type="caution">
    <text evidence="1">The sequence shown here is derived from an EMBL/GenBank/DDBJ whole genome shotgun (WGS) entry which is preliminary data.</text>
</comment>
<gene>
    <name evidence="1" type="ORF">GCM10022383_10500</name>
</gene>
<protein>
    <submittedName>
        <fullName evidence="1">Uncharacterized protein</fullName>
    </submittedName>
</protein>